<reference evidence="1" key="3">
    <citation type="submission" date="2025-09" db="UniProtKB">
        <authorList>
            <consortium name="Ensembl"/>
        </authorList>
    </citation>
    <scope>IDENTIFICATION</scope>
    <source>
        <strain evidence="1">Thoroughbred</strain>
    </source>
</reference>
<name>A0A9L0TIN5_HORSE</name>
<evidence type="ECO:0000313" key="1">
    <source>
        <dbReference type="Ensembl" id="ENSECAP00000086459.1"/>
    </source>
</evidence>
<protein>
    <submittedName>
        <fullName evidence="1">Uncharacterized protein</fullName>
    </submittedName>
</protein>
<keyword evidence="2" id="KW-1185">Reference proteome</keyword>
<dbReference type="AlphaFoldDB" id="A0A9L0TIN5"/>
<reference evidence="1" key="2">
    <citation type="submission" date="2025-08" db="UniProtKB">
        <authorList>
            <consortium name="Ensembl"/>
        </authorList>
    </citation>
    <scope>IDENTIFICATION</scope>
    <source>
        <strain evidence="1">Thoroughbred</strain>
    </source>
</reference>
<dbReference type="Ensembl" id="ENSECAT00000125677.1">
    <property type="protein sequence ID" value="ENSECAP00000086459.1"/>
    <property type="gene ID" value="ENSECAG00000057055.1"/>
</dbReference>
<reference evidence="1 2" key="1">
    <citation type="journal article" date="2009" name="Science">
        <title>Genome sequence, comparative analysis, and population genetics of the domestic horse.</title>
        <authorList>
            <consortium name="Broad Institute Genome Sequencing Platform"/>
            <consortium name="Broad Institute Whole Genome Assembly Team"/>
            <person name="Wade C.M."/>
            <person name="Giulotto E."/>
            <person name="Sigurdsson S."/>
            <person name="Zoli M."/>
            <person name="Gnerre S."/>
            <person name="Imsland F."/>
            <person name="Lear T.L."/>
            <person name="Adelson D.L."/>
            <person name="Bailey E."/>
            <person name="Bellone R.R."/>
            <person name="Bloecker H."/>
            <person name="Distl O."/>
            <person name="Edgar R.C."/>
            <person name="Garber M."/>
            <person name="Leeb T."/>
            <person name="Mauceli E."/>
            <person name="MacLeod J.N."/>
            <person name="Penedo M.C.T."/>
            <person name="Raison J.M."/>
            <person name="Sharpe T."/>
            <person name="Vogel J."/>
            <person name="Andersson L."/>
            <person name="Antczak D.F."/>
            <person name="Biagi T."/>
            <person name="Binns M.M."/>
            <person name="Chowdhary B.P."/>
            <person name="Coleman S.J."/>
            <person name="Della Valle G."/>
            <person name="Fryc S."/>
            <person name="Guerin G."/>
            <person name="Hasegawa T."/>
            <person name="Hill E.W."/>
            <person name="Jurka J."/>
            <person name="Kiialainen A."/>
            <person name="Lindgren G."/>
            <person name="Liu J."/>
            <person name="Magnani E."/>
            <person name="Mickelson J.R."/>
            <person name="Murray J."/>
            <person name="Nergadze S.G."/>
            <person name="Onofrio R."/>
            <person name="Pedroni S."/>
            <person name="Piras M.F."/>
            <person name="Raudsepp T."/>
            <person name="Rocchi M."/>
            <person name="Roeed K.H."/>
            <person name="Ryder O.A."/>
            <person name="Searle S."/>
            <person name="Skow L."/>
            <person name="Swinburne J.E."/>
            <person name="Syvaenen A.C."/>
            <person name="Tozaki T."/>
            <person name="Valberg S.J."/>
            <person name="Vaudin M."/>
            <person name="White J.R."/>
            <person name="Zody M.C."/>
            <person name="Lander E.S."/>
            <person name="Lindblad-Toh K."/>
        </authorList>
    </citation>
    <scope>NUCLEOTIDE SEQUENCE [LARGE SCALE GENOMIC DNA]</scope>
    <source>
        <strain evidence="1 2">Thoroughbred</strain>
    </source>
</reference>
<proteinExistence type="predicted"/>
<evidence type="ECO:0000313" key="2">
    <source>
        <dbReference type="Proteomes" id="UP000002281"/>
    </source>
</evidence>
<dbReference type="Proteomes" id="UP000002281">
    <property type="component" value="Chromosome 13"/>
</dbReference>
<organism evidence="1 2">
    <name type="scientific">Equus caballus</name>
    <name type="common">Horse</name>
    <dbReference type="NCBI Taxonomy" id="9796"/>
    <lineage>
        <taxon>Eukaryota</taxon>
        <taxon>Metazoa</taxon>
        <taxon>Chordata</taxon>
        <taxon>Craniata</taxon>
        <taxon>Vertebrata</taxon>
        <taxon>Euteleostomi</taxon>
        <taxon>Mammalia</taxon>
        <taxon>Eutheria</taxon>
        <taxon>Laurasiatheria</taxon>
        <taxon>Perissodactyla</taxon>
        <taxon>Equidae</taxon>
        <taxon>Equus</taxon>
    </lineage>
</organism>
<dbReference type="GeneTree" id="ENSGT01150000286916"/>
<accession>A0A9L0TIN5</accession>
<sequence>MVQRLWKTAWRFLRKLKIELLYDPEISLLARYSKELKGKSWGDRCTSMFIAELFSIAKRWKQPKCPLTDEWINKMWSIHTVEYYSALKKENSNTCYYMDKT</sequence>